<dbReference type="KEGG" id="nsh:GXM_03680"/>
<protein>
    <submittedName>
        <fullName evidence="1">Uncharacterized protein</fullName>
    </submittedName>
</protein>
<evidence type="ECO:0000313" key="1">
    <source>
        <dbReference type="EMBL" id="QFS46200.1"/>
    </source>
</evidence>
<organism evidence="1 2">
    <name type="scientific">Nostoc sphaeroides CCNUC1</name>
    <dbReference type="NCBI Taxonomy" id="2653204"/>
    <lineage>
        <taxon>Bacteria</taxon>
        <taxon>Bacillati</taxon>
        <taxon>Cyanobacteriota</taxon>
        <taxon>Cyanophyceae</taxon>
        <taxon>Nostocales</taxon>
        <taxon>Nostocaceae</taxon>
        <taxon>Nostoc</taxon>
    </lineage>
</organism>
<keyword evidence="2" id="KW-1185">Reference proteome</keyword>
<sequence length="54" mass="5867">MLPPVRKLGERNANKMQIITRIGRIPATSKRVLIDFRLPDAGLLATLLAGGLTV</sequence>
<reference evidence="1 2" key="1">
    <citation type="submission" date="2019-10" db="EMBL/GenBank/DDBJ databases">
        <title>Genomic and transcriptomic insights into the perfect genentic adaptation of a filamentous nitrogen-fixing cyanobacterium to rice fields.</title>
        <authorList>
            <person name="Chen Z."/>
        </authorList>
    </citation>
    <scope>NUCLEOTIDE SEQUENCE [LARGE SCALE GENOMIC DNA]</scope>
    <source>
        <strain evidence="1">CCNUC1</strain>
    </source>
</reference>
<dbReference type="AlphaFoldDB" id="A0A5P8W0J7"/>
<evidence type="ECO:0000313" key="2">
    <source>
        <dbReference type="Proteomes" id="UP000326678"/>
    </source>
</evidence>
<gene>
    <name evidence="1" type="ORF">GXM_03680</name>
</gene>
<proteinExistence type="predicted"/>
<dbReference type="Proteomes" id="UP000326678">
    <property type="component" value="Chromosome Gxm1"/>
</dbReference>
<dbReference type="EMBL" id="CP045226">
    <property type="protein sequence ID" value="QFS46200.1"/>
    <property type="molecule type" value="Genomic_DNA"/>
</dbReference>
<accession>A0A5P8W0J7</accession>
<name>A0A5P8W0J7_9NOSO</name>